<evidence type="ECO:0000313" key="2">
    <source>
        <dbReference type="Proteomes" id="UP000005239"/>
    </source>
</evidence>
<name>A0A2A6BRD5_PRIPA</name>
<accession>A0A8R1UQK6</accession>
<protein>
    <submittedName>
        <fullName evidence="1">Uncharacterized protein</fullName>
    </submittedName>
</protein>
<reference evidence="2" key="1">
    <citation type="journal article" date="2008" name="Nat. Genet.">
        <title>The Pristionchus pacificus genome provides a unique perspective on nematode lifestyle and parasitism.</title>
        <authorList>
            <person name="Dieterich C."/>
            <person name="Clifton S.W."/>
            <person name="Schuster L.N."/>
            <person name="Chinwalla A."/>
            <person name="Delehaunty K."/>
            <person name="Dinkelacker I."/>
            <person name="Fulton L."/>
            <person name="Fulton R."/>
            <person name="Godfrey J."/>
            <person name="Minx P."/>
            <person name="Mitreva M."/>
            <person name="Roeseler W."/>
            <person name="Tian H."/>
            <person name="Witte H."/>
            <person name="Yang S.P."/>
            <person name="Wilson R.K."/>
            <person name="Sommer R.J."/>
        </authorList>
    </citation>
    <scope>NUCLEOTIDE SEQUENCE [LARGE SCALE GENOMIC DNA]</scope>
    <source>
        <strain evidence="2">PS312</strain>
    </source>
</reference>
<gene>
    <name evidence="1" type="primary">WBGene00275041</name>
</gene>
<sequence>MAEPLSELRFEYKEDLPSESYQCYQVMNGSFFYFSNCSPAQLYAVLNDGTRINGDASILDDLDYLEIQVRANALCFSMLDHRGKEKGDWQRKCLQVSVNGGQLEWKEISKFPYSEKVESFPFSPHTFKVKDDTLLVRGLHQSNDDNPIKKIRLPCATEDVHKVFFKNSLFLIRNSPKVEFTKKSADIVDIQMQFDVLRDKLASYIFTFYQNVHCYIDSKMLYIVNIGQDFLLKINVTADYISYRKLLFNRPSSCPFTTFDYSVGVRDDILTLRFFDENTRKAALWTAKIA</sequence>
<organism evidence="1 2">
    <name type="scientific">Pristionchus pacificus</name>
    <name type="common">Parasitic nematode worm</name>
    <dbReference type="NCBI Taxonomy" id="54126"/>
    <lineage>
        <taxon>Eukaryota</taxon>
        <taxon>Metazoa</taxon>
        <taxon>Ecdysozoa</taxon>
        <taxon>Nematoda</taxon>
        <taxon>Chromadorea</taxon>
        <taxon>Rhabditida</taxon>
        <taxon>Rhabditina</taxon>
        <taxon>Diplogasteromorpha</taxon>
        <taxon>Diplogasteroidea</taxon>
        <taxon>Neodiplogasteridae</taxon>
        <taxon>Pristionchus</taxon>
    </lineage>
</organism>
<proteinExistence type="predicted"/>
<keyword evidence="2" id="KW-1185">Reference proteome</keyword>
<dbReference type="AlphaFoldDB" id="A0A2A6BRD5"/>
<dbReference type="Proteomes" id="UP000005239">
    <property type="component" value="Unassembled WGS sequence"/>
</dbReference>
<accession>A0A2A6BRD5</accession>
<reference evidence="1" key="2">
    <citation type="submission" date="2022-06" db="UniProtKB">
        <authorList>
            <consortium name="EnsemblMetazoa"/>
        </authorList>
    </citation>
    <scope>IDENTIFICATION</scope>
    <source>
        <strain evidence="1">PS312</strain>
    </source>
</reference>
<dbReference type="EnsemblMetazoa" id="PPA36672.1">
    <property type="protein sequence ID" value="PPA36672.1"/>
    <property type="gene ID" value="WBGene00275041"/>
</dbReference>
<evidence type="ECO:0000313" key="1">
    <source>
        <dbReference type="EnsemblMetazoa" id="PPA36672.1"/>
    </source>
</evidence>